<evidence type="ECO:0008006" key="7">
    <source>
        <dbReference type="Google" id="ProtNLM"/>
    </source>
</evidence>
<dbReference type="EMBL" id="SDLO01000001">
    <property type="protein sequence ID" value="TDK93762.1"/>
    <property type="molecule type" value="Genomic_DNA"/>
</dbReference>
<sequence length="155" mass="16391">MNVGAQARIGRWALGAQGFALGVFGGTGLAWSMANPHFGAAGAPIMWLRVTPLHCSLLLVVGVLTVFAAFGRSAALFNRIAAVGWFIVTVVCIAATSSHSPGPLGFDARDSVLYTILTGYNVALAAWFAFPNRTTPAARPSRRSHRRHSDVIGSR</sequence>
<keyword evidence="2" id="KW-0812">Transmembrane</keyword>
<feature type="transmembrane region" description="Helical" evidence="2">
    <location>
        <begin position="82"/>
        <end position="100"/>
    </location>
</feature>
<feature type="region of interest" description="Disordered" evidence="1">
    <location>
        <begin position="135"/>
        <end position="155"/>
    </location>
</feature>
<dbReference type="AlphaFoldDB" id="A0A1A0MSM3"/>
<feature type="transmembrane region" description="Helical" evidence="2">
    <location>
        <begin position="112"/>
        <end position="130"/>
    </location>
</feature>
<evidence type="ECO:0000313" key="6">
    <source>
        <dbReference type="Proteomes" id="UP000294929"/>
    </source>
</evidence>
<protein>
    <recommendedName>
        <fullName evidence="7">DUF4383 domain-containing protein</fullName>
    </recommendedName>
</protein>
<dbReference type="RefSeq" id="WP_064858447.1">
    <property type="nucleotide sequence ID" value="NZ_LZSF01000107.1"/>
</dbReference>
<comment type="caution">
    <text evidence="3">The sequence shown here is derived from an EMBL/GenBank/DDBJ whole genome shotgun (WGS) entry which is preliminary data.</text>
</comment>
<feature type="transmembrane region" description="Helical" evidence="2">
    <location>
        <begin position="46"/>
        <end position="70"/>
    </location>
</feature>
<evidence type="ECO:0000313" key="4">
    <source>
        <dbReference type="EMBL" id="TDK93762.1"/>
    </source>
</evidence>
<dbReference type="OrthoDB" id="4735706at2"/>
<dbReference type="EMBL" id="LZSF01000107">
    <property type="protein sequence ID" value="OBA88400.1"/>
    <property type="molecule type" value="Genomic_DNA"/>
</dbReference>
<dbReference type="Proteomes" id="UP000294929">
    <property type="component" value="Unassembled WGS sequence"/>
</dbReference>
<evidence type="ECO:0000313" key="5">
    <source>
        <dbReference type="Proteomes" id="UP000093962"/>
    </source>
</evidence>
<gene>
    <name evidence="3" type="ORF">A5642_16810</name>
    <name evidence="4" type="ORF">EUA03_01275</name>
</gene>
<evidence type="ECO:0000256" key="2">
    <source>
        <dbReference type="SAM" id="Phobius"/>
    </source>
</evidence>
<proteinExistence type="predicted"/>
<dbReference type="Proteomes" id="UP000093962">
    <property type="component" value="Unassembled WGS sequence"/>
</dbReference>
<evidence type="ECO:0000256" key="1">
    <source>
        <dbReference type="SAM" id="MobiDB-lite"/>
    </source>
</evidence>
<evidence type="ECO:0000313" key="3">
    <source>
        <dbReference type="EMBL" id="OBA88400.1"/>
    </source>
</evidence>
<feature type="transmembrane region" description="Helical" evidence="2">
    <location>
        <begin position="12"/>
        <end position="34"/>
    </location>
</feature>
<organism evidence="3 5">
    <name type="scientific">Mycolicibacterium mucogenicum</name>
    <name type="common">Mycobacterium mucogenicum</name>
    <dbReference type="NCBI Taxonomy" id="56689"/>
    <lineage>
        <taxon>Bacteria</taxon>
        <taxon>Bacillati</taxon>
        <taxon>Actinomycetota</taxon>
        <taxon>Actinomycetes</taxon>
        <taxon>Mycobacteriales</taxon>
        <taxon>Mycobacteriaceae</taxon>
        <taxon>Mycolicibacterium</taxon>
    </lineage>
</organism>
<accession>A0A1A0MSM3</accession>
<reference evidence="4 6" key="2">
    <citation type="submission" date="2019-01" db="EMBL/GenBank/DDBJ databases">
        <title>High-quality-draft genome sequences of five non-tuberculosis mycobacteriaceae isolated from a nosocomial environment.</title>
        <authorList>
            <person name="Tiago I."/>
            <person name="Alarico S."/>
            <person name="Pereira S.G."/>
            <person name="Coelho C."/>
            <person name="Maranha A."/>
            <person name="Empadinhas N."/>
        </authorList>
    </citation>
    <scope>NUCLEOTIDE SEQUENCE [LARGE SCALE GENOMIC DNA]</scope>
    <source>
        <strain evidence="4 6">24AIII</strain>
    </source>
</reference>
<keyword evidence="2" id="KW-1133">Transmembrane helix</keyword>
<reference evidence="3 5" key="1">
    <citation type="submission" date="2016-06" db="EMBL/GenBank/DDBJ databases">
        <authorList>
            <person name="Kjaerup R.B."/>
            <person name="Dalgaard T.S."/>
            <person name="Juul-Madsen H.R."/>
        </authorList>
    </citation>
    <scope>NUCLEOTIDE SEQUENCE [LARGE SCALE GENOMIC DNA]</scope>
    <source>
        <strain evidence="3 5">1199456.5</strain>
    </source>
</reference>
<keyword evidence="2" id="KW-0472">Membrane</keyword>
<name>A0A1A0MSM3_MYCMU</name>